<keyword evidence="7" id="KW-1185">Reference proteome</keyword>
<reference evidence="6 7" key="1">
    <citation type="submission" date="2014-11" db="EMBL/GenBank/DDBJ databases">
        <title>Draft Genome Sequence of Vibrio piscirenalis strains CECT 8603T and CECT 8604, two marine Gammaproteobacterium isolated from cultured gilthead sea bream (Sparus aurata).</title>
        <authorList>
            <person name="Arahal D.R."/>
            <person name="Rodrigo-Torres L."/>
            <person name="Lucena T."/>
            <person name="Pujalte M.J."/>
        </authorList>
    </citation>
    <scope>NUCLEOTIDE SEQUENCE [LARGE SCALE GENOMIC DNA]</scope>
    <source>
        <strain evidence="6 7">DCR 1-4-2</strain>
    </source>
</reference>
<dbReference type="InterPro" id="IPR011075">
    <property type="entry name" value="TetR_C"/>
</dbReference>
<dbReference type="PROSITE" id="PS50977">
    <property type="entry name" value="HTH_TETR_2"/>
    <property type="match status" value="1"/>
</dbReference>
<dbReference type="AlphaFoldDB" id="A0A0C2K833"/>
<evidence type="ECO:0000259" key="5">
    <source>
        <dbReference type="PROSITE" id="PS50977"/>
    </source>
</evidence>
<accession>A0A0C2JEE6</accession>
<evidence type="ECO:0000256" key="1">
    <source>
        <dbReference type="ARBA" id="ARBA00023015"/>
    </source>
</evidence>
<dbReference type="EMBL" id="JTKH01000024">
    <property type="protein sequence ID" value="KII76314.1"/>
    <property type="molecule type" value="Genomic_DNA"/>
</dbReference>
<feature type="domain" description="HTH tetR-type" evidence="5">
    <location>
        <begin position="5"/>
        <end position="65"/>
    </location>
</feature>
<name>A0A0C2K833_9VIBR</name>
<keyword evidence="2 4" id="KW-0238">DNA-binding</keyword>
<evidence type="ECO:0000313" key="7">
    <source>
        <dbReference type="Proteomes" id="UP000031672"/>
    </source>
</evidence>
<dbReference type="Pfam" id="PF16925">
    <property type="entry name" value="TetR_C_13"/>
    <property type="match status" value="1"/>
</dbReference>
<evidence type="ECO:0000256" key="3">
    <source>
        <dbReference type="ARBA" id="ARBA00023163"/>
    </source>
</evidence>
<evidence type="ECO:0000313" key="6">
    <source>
        <dbReference type="EMBL" id="KII76314.1"/>
    </source>
</evidence>
<dbReference type="PANTHER" id="PTHR47506:SF6">
    <property type="entry name" value="HTH-TYPE TRANSCRIPTIONAL REPRESSOR NEMR"/>
    <property type="match status" value="1"/>
</dbReference>
<organism evidence="6 7">
    <name type="scientific">Vibrio renipiscarius</name>
    <dbReference type="NCBI Taxonomy" id="1461322"/>
    <lineage>
        <taxon>Bacteria</taxon>
        <taxon>Pseudomonadati</taxon>
        <taxon>Pseudomonadota</taxon>
        <taxon>Gammaproteobacteria</taxon>
        <taxon>Vibrionales</taxon>
        <taxon>Vibrionaceae</taxon>
        <taxon>Vibrio</taxon>
    </lineage>
</organism>
<dbReference type="PRINTS" id="PR00455">
    <property type="entry name" value="HTHTETR"/>
</dbReference>
<dbReference type="SUPFAM" id="SSF46689">
    <property type="entry name" value="Homeodomain-like"/>
    <property type="match status" value="1"/>
</dbReference>
<dbReference type="InterPro" id="IPR009057">
    <property type="entry name" value="Homeodomain-like_sf"/>
</dbReference>
<dbReference type="STRING" id="1461322.OJ16_16050"/>
<evidence type="ECO:0000256" key="4">
    <source>
        <dbReference type="PROSITE-ProRule" id="PRU00335"/>
    </source>
</evidence>
<dbReference type="Gene3D" id="1.10.357.10">
    <property type="entry name" value="Tetracycline Repressor, domain 2"/>
    <property type="match status" value="1"/>
</dbReference>
<dbReference type="SUPFAM" id="SSF48498">
    <property type="entry name" value="Tetracyclin repressor-like, C-terminal domain"/>
    <property type="match status" value="1"/>
</dbReference>
<gene>
    <name evidence="6" type="ORF">OJ16_16050</name>
</gene>
<comment type="caution">
    <text evidence="6">The sequence shown here is derived from an EMBL/GenBank/DDBJ whole genome shotgun (WGS) entry which is preliminary data.</text>
</comment>
<dbReference type="GO" id="GO:0003677">
    <property type="term" value="F:DNA binding"/>
    <property type="evidence" value="ECO:0007669"/>
    <property type="project" value="UniProtKB-UniRule"/>
</dbReference>
<evidence type="ECO:0000256" key="2">
    <source>
        <dbReference type="ARBA" id="ARBA00023125"/>
    </source>
</evidence>
<dbReference type="RefSeq" id="WP_040992254.1">
    <property type="nucleotide sequence ID" value="NZ_JTKH01000024.1"/>
</dbReference>
<dbReference type="Proteomes" id="UP000031672">
    <property type="component" value="Unassembled WGS sequence"/>
</dbReference>
<proteinExistence type="predicted"/>
<dbReference type="Pfam" id="PF00440">
    <property type="entry name" value="TetR_N"/>
    <property type="match status" value="1"/>
</dbReference>
<protein>
    <submittedName>
        <fullName evidence="6">Transcriptional regulator</fullName>
    </submittedName>
</protein>
<keyword evidence="3" id="KW-0804">Transcription</keyword>
<dbReference type="InterPro" id="IPR036271">
    <property type="entry name" value="Tet_transcr_reg_TetR-rel_C_sf"/>
</dbReference>
<accession>A0A0C2K833</accession>
<keyword evidence="1" id="KW-0805">Transcription regulation</keyword>
<dbReference type="InterPro" id="IPR001647">
    <property type="entry name" value="HTH_TetR"/>
</dbReference>
<dbReference type="Gene3D" id="1.10.10.60">
    <property type="entry name" value="Homeodomain-like"/>
    <property type="match status" value="1"/>
</dbReference>
<sequence>MSKGRITREAILTTAFELASKNGLESLTIGELAKQCSMSKSGLFAHFNSKENLQIGVIEHANDVFVQRVIVPARHIGDDDIERKLSSLLDNWLGWNHSFQGSCMFLDAWKEASSSDTPLQKRLKKTIRHWIDYLEIQVAKGVEKGEFKPHLVPRQATFELYGLYLSAHLFYTIHGEEVSQHHFWQGVERLMSDWKPSSITNNKQ</sequence>
<feature type="DNA-binding region" description="H-T-H motif" evidence="4">
    <location>
        <begin position="28"/>
        <end position="47"/>
    </location>
</feature>
<dbReference type="OrthoDB" id="326421at2"/>
<dbReference type="PANTHER" id="PTHR47506">
    <property type="entry name" value="TRANSCRIPTIONAL REGULATORY PROTEIN"/>
    <property type="match status" value="1"/>
</dbReference>